<sequence length="292" mass="31498">MLLLAVYKILNVGMSETRNAPPATTPGEATTGPQLRPHSVSIARAARAVPTRAAYPLNNSLTYGQRVGGGGGGYGTHDSGGVGGGYSQNRGGGEYQGGGGDRGAVEAEGVGTVEWEIGRALIQGNLFILLRYLAYGLILISEECCRVFRNMQAPLNTRGDGSDKYDFEEKINFVLCSALQDGPHSNHIAALAIALKQVSTPEYTAYMQQKDDTCKNFEKVCEMCHITVNKIAIFDDNGTLTPGGVRIGIFPWFQVSHKQDCIVHPVVTSLSRLPQRIAMDEFCTVNEGDSYF</sequence>
<dbReference type="GO" id="GO:0030170">
    <property type="term" value="F:pyridoxal phosphate binding"/>
    <property type="evidence" value="ECO:0007669"/>
    <property type="project" value="TreeGrafter"/>
</dbReference>
<dbReference type="InterPro" id="IPR015422">
    <property type="entry name" value="PyrdxlP-dep_Trfase_small"/>
</dbReference>
<accession>A0A2U1NZV3</accession>
<evidence type="ECO:0000313" key="7">
    <source>
        <dbReference type="Proteomes" id="UP000245207"/>
    </source>
</evidence>
<evidence type="ECO:0000256" key="3">
    <source>
        <dbReference type="ARBA" id="ARBA00022898"/>
    </source>
</evidence>
<dbReference type="GO" id="GO:0008168">
    <property type="term" value="F:methyltransferase activity"/>
    <property type="evidence" value="ECO:0007669"/>
    <property type="project" value="UniProtKB-KW"/>
</dbReference>
<evidence type="ECO:0000259" key="5">
    <source>
        <dbReference type="Pfam" id="PF00464"/>
    </source>
</evidence>
<evidence type="ECO:0000256" key="1">
    <source>
        <dbReference type="ARBA" id="ARBA00001528"/>
    </source>
</evidence>
<dbReference type="InterPro" id="IPR039429">
    <property type="entry name" value="SHMT-like_dom"/>
</dbReference>
<feature type="domain" description="Serine hydroxymethyltransferase-like" evidence="5">
    <location>
        <begin position="161"/>
        <end position="219"/>
    </location>
</feature>
<dbReference type="InterPro" id="IPR049943">
    <property type="entry name" value="Ser_HO-MeTrfase-like"/>
</dbReference>
<dbReference type="EMBL" id="PKPP01001906">
    <property type="protein sequence ID" value="PWA79042.1"/>
    <property type="molecule type" value="Genomic_DNA"/>
</dbReference>
<dbReference type="PANTHER" id="PTHR11680">
    <property type="entry name" value="SERINE HYDROXYMETHYLTRANSFERASE"/>
    <property type="match status" value="1"/>
</dbReference>
<dbReference type="SUPFAM" id="SSF53383">
    <property type="entry name" value="PLP-dependent transferases"/>
    <property type="match status" value="1"/>
</dbReference>
<protein>
    <submittedName>
        <fullName evidence="6">Serine hydroxymethyltransferase</fullName>
    </submittedName>
</protein>
<feature type="region of interest" description="Disordered" evidence="4">
    <location>
        <begin position="16"/>
        <end position="35"/>
    </location>
</feature>
<feature type="compositionally biased region" description="Low complexity" evidence="4">
    <location>
        <begin position="20"/>
        <end position="33"/>
    </location>
</feature>
<dbReference type="PANTHER" id="PTHR11680:SF45">
    <property type="entry name" value="SERINE HYDROXYMETHYLTRANSFERASE"/>
    <property type="match status" value="1"/>
</dbReference>
<feature type="region of interest" description="Disordered" evidence="4">
    <location>
        <begin position="72"/>
        <end position="103"/>
    </location>
</feature>
<organism evidence="6 7">
    <name type="scientific">Artemisia annua</name>
    <name type="common">Sweet wormwood</name>
    <dbReference type="NCBI Taxonomy" id="35608"/>
    <lineage>
        <taxon>Eukaryota</taxon>
        <taxon>Viridiplantae</taxon>
        <taxon>Streptophyta</taxon>
        <taxon>Embryophyta</taxon>
        <taxon>Tracheophyta</taxon>
        <taxon>Spermatophyta</taxon>
        <taxon>Magnoliopsida</taxon>
        <taxon>eudicotyledons</taxon>
        <taxon>Gunneridae</taxon>
        <taxon>Pentapetalae</taxon>
        <taxon>asterids</taxon>
        <taxon>campanulids</taxon>
        <taxon>Asterales</taxon>
        <taxon>Asteraceae</taxon>
        <taxon>Asteroideae</taxon>
        <taxon>Anthemideae</taxon>
        <taxon>Artemisiinae</taxon>
        <taxon>Artemisia</taxon>
    </lineage>
</organism>
<dbReference type="Proteomes" id="UP000245207">
    <property type="component" value="Unassembled WGS sequence"/>
</dbReference>
<keyword evidence="7" id="KW-1185">Reference proteome</keyword>
<dbReference type="GO" id="GO:0019264">
    <property type="term" value="P:glycine biosynthetic process from serine"/>
    <property type="evidence" value="ECO:0007669"/>
    <property type="project" value="TreeGrafter"/>
</dbReference>
<comment type="cofactor">
    <cofactor evidence="2">
        <name>pyridoxal 5'-phosphate</name>
        <dbReference type="ChEBI" id="CHEBI:597326"/>
    </cofactor>
</comment>
<dbReference type="UniPathway" id="UPA00193"/>
<evidence type="ECO:0000313" key="6">
    <source>
        <dbReference type="EMBL" id="PWA79042.1"/>
    </source>
</evidence>
<comment type="caution">
    <text evidence="6">The sequence shown here is derived from an EMBL/GenBank/DDBJ whole genome shotgun (WGS) entry which is preliminary data.</text>
</comment>
<keyword evidence="3" id="KW-0663">Pyridoxal phosphate</keyword>
<evidence type="ECO:0000256" key="4">
    <source>
        <dbReference type="SAM" id="MobiDB-lite"/>
    </source>
</evidence>
<dbReference type="GO" id="GO:0004372">
    <property type="term" value="F:glycine hydroxymethyltransferase activity"/>
    <property type="evidence" value="ECO:0007669"/>
    <property type="project" value="UniProtKB-EC"/>
</dbReference>
<comment type="catalytic activity">
    <reaction evidence="1">
        <text>(6R)-5,10-methylene-5,6,7,8-tetrahydrofolate + glycine + H2O = (6S)-5,6,7,8-tetrahydrofolate + L-serine</text>
        <dbReference type="Rhea" id="RHEA:15481"/>
        <dbReference type="ChEBI" id="CHEBI:15377"/>
        <dbReference type="ChEBI" id="CHEBI:15636"/>
        <dbReference type="ChEBI" id="CHEBI:33384"/>
        <dbReference type="ChEBI" id="CHEBI:57305"/>
        <dbReference type="ChEBI" id="CHEBI:57453"/>
        <dbReference type="EC" id="2.1.2.1"/>
    </reaction>
</comment>
<dbReference type="InterPro" id="IPR015421">
    <property type="entry name" value="PyrdxlP-dep_Trfase_major"/>
</dbReference>
<feature type="compositionally biased region" description="Gly residues" evidence="4">
    <location>
        <begin position="72"/>
        <end position="102"/>
    </location>
</feature>
<evidence type="ECO:0000256" key="2">
    <source>
        <dbReference type="ARBA" id="ARBA00001933"/>
    </source>
</evidence>
<keyword evidence="6" id="KW-0808">Transferase</keyword>
<keyword evidence="6" id="KW-0489">Methyltransferase</keyword>
<dbReference type="STRING" id="35608.A0A2U1NZV3"/>
<dbReference type="InterPro" id="IPR015424">
    <property type="entry name" value="PyrdxlP-dep_Trfase"/>
</dbReference>
<dbReference type="GO" id="GO:0005739">
    <property type="term" value="C:mitochondrion"/>
    <property type="evidence" value="ECO:0007669"/>
    <property type="project" value="TreeGrafter"/>
</dbReference>
<dbReference type="GO" id="GO:0035999">
    <property type="term" value="P:tetrahydrofolate interconversion"/>
    <property type="evidence" value="ECO:0007669"/>
    <property type="project" value="UniProtKB-UniPathway"/>
</dbReference>
<name>A0A2U1NZV3_ARTAN</name>
<dbReference type="Gene3D" id="3.40.640.10">
    <property type="entry name" value="Type I PLP-dependent aspartate aminotransferase-like (Major domain)"/>
    <property type="match status" value="1"/>
</dbReference>
<dbReference type="Gene3D" id="3.90.1150.10">
    <property type="entry name" value="Aspartate Aminotransferase, domain 1"/>
    <property type="match status" value="1"/>
</dbReference>
<proteinExistence type="predicted"/>
<dbReference type="GO" id="GO:0032259">
    <property type="term" value="P:methylation"/>
    <property type="evidence" value="ECO:0007669"/>
    <property type="project" value="UniProtKB-KW"/>
</dbReference>
<reference evidence="6 7" key="1">
    <citation type="journal article" date="2018" name="Mol. Plant">
        <title>The genome of Artemisia annua provides insight into the evolution of Asteraceae family and artemisinin biosynthesis.</title>
        <authorList>
            <person name="Shen Q."/>
            <person name="Zhang L."/>
            <person name="Liao Z."/>
            <person name="Wang S."/>
            <person name="Yan T."/>
            <person name="Shi P."/>
            <person name="Liu M."/>
            <person name="Fu X."/>
            <person name="Pan Q."/>
            <person name="Wang Y."/>
            <person name="Lv Z."/>
            <person name="Lu X."/>
            <person name="Zhang F."/>
            <person name="Jiang W."/>
            <person name="Ma Y."/>
            <person name="Chen M."/>
            <person name="Hao X."/>
            <person name="Li L."/>
            <person name="Tang Y."/>
            <person name="Lv G."/>
            <person name="Zhou Y."/>
            <person name="Sun X."/>
            <person name="Brodelius P.E."/>
            <person name="Rose J.K.C."/>
            <person name="Tang K."/>
        </authorList>
    </citation>
    <scope>NUCLEOTIDE SEQUENCE [LARGE SCALE GENOMIC DNA]</scope>
    <source>
        <strain evidence="7">cv. Huhao1</strain>
        <tissue evidence="6">Leaf</tissue>
    </source>
</reference>
<dbReference type="AlphaFoldDB" id="A0A2U1NZV3"/>
<dbReference type="Pfam" id="PF00464">
    <property type="entry name" value="SHMT"/>
    <property type="match status" value="1"/>
</dbReference>
<gene>
    <name evidence="6" type="ORF">CTI12_AA073380</name>
</gene>